<dbReference type="AlphaFoldDB" id="F7XPW3"/>
<dbReference type="KEGG" id="mzh:Mzhil_1648"/>
<protein>
    <submittedName>
        <fullName evidence="1">Glycosyl transferase, group 1/2 family protein</fullName>
    </submittedName>
</protein>
<proteinExistence type="predicted"/>
<dbReference type="EMBL" id="CP002101">
    <property type="protein sequence ID" value="AEH61484.1"/>
    <property type="molecule type" value="Genomic_DNA"/>
</dbReference>
<keyword evidence="1" id="KW-0808">Transferase</keyword>
<dbReference type="STRING" id="679901.Mzhil_1648"/>
<accession>F7XPW3</accession>
<dbReference type="HOGENOM" id="CLU_054735_1_0_2"/>
<keyword evidence="2" id="KW-1185">Reference proteome</keyword>
<dbReference type="GO" id="GO:0016740">
    <property type="term" value="F:transferase activity"/>
    <property type="evidence" value="ECO:0007669"/>
    <property type="project" value="UniProtKB-KW"/>
</dbReference>
<dbReference type="SUPFAM" id="SSF53448">
    <property type="entry name" value="Nucleotide-diphospho-sugar transferases"/>
    <property type="match status" value="1"/>
</dbReference>
<dbReference type="RefSeq" id="WP_013898920.1">
    <property type="nucleotide sequence ID" value="NC_015676.1"/>
</dbReference>
<evidence type="ECO:0000313" key="1">
    <source>
        <dbReference type="EMBL" id="AEH61484.1"/>
    </source>
</evidence>
<dbReference type="Gene3D" id="3.90.550.10">
    <property type="entry name" value="Spore Coat Polysaccharide Biosynthesis Protein SpsA, Chain A"/>
    <property type="match status" value="1"/>
</dbReference>
<dbReference type="OrthoDB" id="350859at2157"/>
<organism evidence="1 2">
    <name type="scientific">Methanosalsum zhilinae (strain DSM 4017 / NBRC 107636 / OCM 62 / WeN5)</name>
    <name type="common">Methanohalophilus zhilinae</name>
    <dbReference type="NCBI Taxonomy" id="679901"/>
    <lineage>
        <taxon>Archaea</taxon>
        <taxon>Methanobacteriati</taxon>
        <taxon>Methanobacteriota</taxon>
        <taxon>Stenosarchaea group</taxon>
        <taxon>Methanomicrobia</taxon>
        <taxon>Methanosarcinales</taxon>
        <taxon>Methanosarcinaceae</taxon>
        <taxon>Methanosalsum</taxon>
    </lineage>
</organism>
<sequence>MHKTGIALFVYNRPEHCRKVLEFLKKNNIDKLYIFSDGPKKNSNIKKIKLVREIINSIDWCDAEIIEHKNNKGLANSIVDGVNYVLSKHDRIIVLEDDCVPSEDFVHFMNTCFDKYENDEQIMNVSGYAPPIKIPADYPYDIYFSYRSSSWGWGTWRRAWKYYNRSPLILQEVDNSTDLKKKVDRAGKDLYPMLKAQIEGKLDSWAVFWSINIIKNEGLCINPVESRIMNIGHDGTGVHCHKDNRYEVYLNKNKHKKIVFPASNRPDERIIEEYHKFISNPFLAKILRFCRNKINKFI</sequence>
<evidence type="ECO:0000313" key="2">
    <source>
        <dbReference type="Proteomes" id="UP000006622"/>
    </source>
</evidence>
<dbReference type="GeneID" id="10823288"/>
<dbReference type="InterPro" id="IPR029044">
    <property type="entry name" value="Nucleotide-diphossugar_trans"/>
</dbReference>
<reference evidence="1 2" key="1">
    <citation type="submission" date="2010-07" db="EMBL/GenBank/DDBJ databases">
        <title>The complete genome of Methanosalsum zhilinae DSM 4017.</title>
        <authorList>
            <consortium name="US DOE Joint Genome Institute (JGI-PGF)"/>
            <person name="Lucas S."/>
            <person name="Copeland A."/>
            <person name="Lapidus A."/>
            <person name="Glavina del Rio T."/>
            <person name="Dalin E."/>
            <person name="Tice H."/>
            <person name="Bruce D."/>
            <person name="Goodwin L."/>
            <person name="Pitluck S."/>
            <person name="Kyrpides N."/>
            <person name="Mavromatis K."/>
            <person name="Ovchinnikova G."/>
            <person name="Daligault H."/>
            <person name="Detter J.C."/>
            <person name="Han C."/>
            <person name="Tapia R."/>
            <person name="Larimer F."/>
            <person name="Land M."/>
            <person name="Hauser L."/>
            <person name="Markowitz V."/>
            <person name="Cheng J.-F."/>
            <person name="Hugenholtz P."/>
            <person name="Woyke T."/>
            <person name="Wu D."/>
            <person name="Spring S."/>
            <person name="Schueler E."/>
            <person name="Brambilla E."/>
            <person name="Klenk H.-P."/>
            <person name="Eisen J.A."/>
        </authorList>
    </citation>
    <scope>NUCLEOTIDE SEQUENCE [LARGE SCALE GENOMIC DNA]</scope>
    <source>
        <strain evidence="2">DSM 4017 / NBRC 107636 / OCM 62 / WeN5</strain>
    </source>
</reference>
<gene>
    <name evidence="1" type="ordered locus">Mzhil_1648</name>
</gene>
<name>F7XPW3_METZD</name>
<dbReference type="Proteomes" id="UP000006622">
    <property type="component" value="Chromosome"/>
</dbReference>